<keyword evidence="2" id="KW-0808">Transferase</keyword>
<dbReference type="VEuPathDB" id="VectorBase:ASIC007452"/>
<dbReference type="EnsemblMetazoa" id="ASIC007452-RA">
    <property type="protein sequence ID" value="ASIC007452-PA"/>
    <property type="gene ID" value="ASIC007452"/>
</dbReference>
<feature type="compositionally biased region" description="Polar residues" evidence="1">
    <location>
        <begin position="11"/>
        <end position="20"/>
    </location>
</feature>
<feature type="region of interest" description="Disordered" evidence="1">
    <location>
        <begin position="66"/>
        <end position="115"/>
    </location>
</feature>
<dbReference type="Proteomes" id="UP000030765">
    <property type="component" value="Unassembled WGS sequence"/>
</dbReference>
<feature type="region of interest" description="Disordered" evidence="1">
    <location>
        <begin position="1"/>
        <end position="24"/>
    </location>
</feature>
<evidence type="ECO:0000313" key="4">
    <source>
        <dbReference type="Proteomes" id="UP000030765"/>
    </source>
</evidence>
<dbReference type="AlphaFoldDB" id="A0A084VP63"/>
<keyword evidence="4" id="KW-1185">Reference proteome</keyword>
<dbReference type="EMBL" id="ATLV01014979">
    <property type="status" value="NOT_ANNOTATED_CDS"/>
    <property type="molecule type" value="Genomic_DNA"/>
</dbReference>
<feature type="compositionally biased region" description="Basic and acidic residues" evidence="1">
    <location>
        <begin position="97"/>
        <end position="107"/>
    </location>
</feature>
<evidence type="ECO:0000313" key="2">
    <source>
        <dbReference type="EMBL" id="KFB39757.1"/>
    </source>
</evidence>
<dbReference type="EMBL" id="KE524999">
    <property type="protein sequence ID" value="KFB39757.1"/>
    <property type="molecule type" value="Genomic_DNA"/>
</dbReference>
<reference evidence="3" key="2">
    <citation type="submission" date="2020-05" db="UniProtKB">
        <authorList>
            <consortium name="EnsemblMetazoa"/>
        </authorList>
    </citation>
    <scope>IDENTIFICATION</scope>
</reference>
<proteinExistence type="predicted"/>
<reference evidence="2 4" key="1">
    <citation type="journal article" date="2014" name="BMC Genomics">
        <title>Genome sequence of Anopheles sinensis provides insight into genetics basis of mosquito competence for malaria parasites.</title>
        <authorList>
            <person name="Zhou D."/>
            <person name="Zhang D."/>
            <person name="Ding G."/>
            <person name="Shi L."/>
            <person name="Hou Q."/>
            <person name="Ye Y."/>
            <person name="Xu Y."/>
            <person name="Zhou H."/>
            <person name="Xiong C."/>
            <person name="Li S."/>
            <person name="Yu J."/>
            <person name="Hong S."/>
            <person name="Yu X."/>
            <person name="Zou P."/>
            <person name="Chen C."/>
            <person name="Chang X."/>
            <person name="Wang W."/>
            <person name="Lv Y."/>
            <person name="Sun Y."/>
            <person name="Ma L."/>
            <person name="Shen B."/>
            <person name="Zhu C."/>
        </authorList>
    </citation>
    <scope>NUCLEOTIDE SEQUENCE [LARGE SCALE GENOMIC DNA]</scope>
</reference>
<sequence length="115" mass="12755">MDSFSRLRSPPASNTNSARPLNNGEPVRAFASFDISCDNPDFPQIYPVRRRGTGCREWRYFLRPNGSRGPATRSRASASIQGTYTKPAAAPMAARSFGEDSTVRERQCAAQERLN</sequence>
<accession>A0A084VP63</accession>
<evidence type="ECO:0000256" key="1">
    <source>
        <dbReference type="SAM" id="MobiDB-lite"/>
    </source>
</evidence>
<name>A0A084VP63_ANOSI</name>
<protein>
    <submittedName>
        <fullName evidence="2 3">Glutathione transferase</fullName>
    </submittedName>
</protein>
<organism evidence="2">
    <name type="scientific">Anopheles sinensis</name>
    <name type="common">Mosquito</name>
    <dbReference type="NCBI Taxonomy" id="74873"/>
    <lineage>
        <taxon>Eukaryota</taxon>
        <taxon>Metazoa</taxon>
        <taxon>Ecdysozoa</taxon>
        <taxon>Arthropoda</taxon>
        <taxon>Hexapoda</taxon>
        <taxon>Insecta</taxon>
        <taxon>Pterygota</taxon>
        <taxon>Neoptera</taxon>
        <taxon>Endopterygota</taxon>
        <taxon>Diptera</taxon>
        <taxon>Nematocera</taxon>
        <taxon>Culicoidea</taxon>
        <taxon>Culicidae</taxon>
        <taxon>Anophelinae</taxon>
        <taxon>Anopheles</taxon>
    </lineage>
</organism>
<evidence type="ECO:0000313" key="3">
    <source>
        <dbReference type="EnsemblMetazoa" id="ASIC007452-PA"/>
    </source>
</evidence>
<gene>
    <name evidence="2" type="ORF">ZHAS_00007452</name>
</gene>
<dbReference type="GO" id="GO:0016740">
    <property type="term" value="F:transferase activity"/>
    <property type="evidence" value="ECO:0007669"/>
    <property type="project" value="UniProtKB-KW"/>
</dbReference>
<feature type="compositionally biased region" description="Polar residues" evidence="1">
    <location>
        <begin position="74"/>
        <end position="84"/>
    </location>
</feature>